<proteinExistence type="predicted"/>
<name>A0ABC8TFB3_9AQUA</name>
<gene>
    <name evidence="1" type="ORF">ILEXP_LOCUS37368</name>
</gene>
<dbReference type="Proteomes" id="UP001642360">
    <property type="component" value="Unassembled WGS sequence"/>
</dbReference>
<feature type="non-terminal residue" evidence="1">
    <location>
        <position position="94"/>
    </location>
</feature>
<keyword evidence="2" id="KW-1185">Reference proteome</keyword>
<reference evidence="1 2" key="1">
    <citation type="submission" date="2024-02" db="EMBL/GenBank/DDBJ databases">
        <authorList>
            <person name="Vignale AGUSTIN F."/>
            <person name="Sosa J E."/>
            <person name="Modenutti C."/>
        </authorList>
    </citation>
    <scope>NUCLEOTIDE SEQUENCE [LARGE SCALE GENOMIC DNA]</scope>
</reference>
<protein>
    <submittedName>
        <fullName evidence="1">Uncharacterized protein</fullName>
    </submittedName>
</protein>
<sequence>MSGGEMKKRKKVVSGGSSGNAKLFVDKDAKKRYDTFIVKRPLLIECDVYLDELHNDSFMCSMNAMGMGTLNKSVGAILDVKRVKHVEQPSAVLQ</sequence>
<evidence type="ECO:0000313" key="1">
    <source>
        <dbReference type="EMBL" id="CAK9168039.1"/>
    </source>
</evidence>
<dbReference type="EMBL" id="CAUOFW020004991">
    <property type="protein sequence ID" value="CAK9168039.1"/>
    <property type="molecule type" value="Genomic_DNA"/>
</dbReference>
<dbReference type="AlphaFoldDB" id="A0ABC8TFB3"/>
<comment type="caution">
    <text evidence="1">The sequence shown here is derived from an EMBL/GenBank/DDBJ whole genome shotgun (WGS) entry which is preliminary data.</text>
</comment>
<organism evidence="1 2">
    <name type="scientific">Ilex paraguariensis</name>
    <name type="common">yerba mate</name>
    <dbReference type="NCBI Taxonomy" id="185542"/>
    <lineage>
        <taxon>Eukaryota</taxon>
        <taxon>Viridiplantae</taxon>
        <taxon>Streptophyta</taxon>
        <taxon>Embryophyta</taxon>
        <taxon>Tracheophyta</taxon>
        <taxon>Spermatophyta</taxon>
        <taxon>Magnoliopsida</taxon>
        <taxon>eudicotyledons</taxon>
        <taxon>Gunneridae</taxon>
        <taxon>Pentapetalae</taxon>
        <taxon>asterids</taxon>
        <taxon>campanulids</taxon>
        <taxon>Aquifoliales</taxon>
        <taxon>Aquifoliaceae</taxon>
        <taxon>Ilex</taxon>
    </lineage>
</organism>
<accession>A0ABC8TFB3</accession>
<evidence type="ECO:0000313" key="2">
    <source>
        <dbReference type="Proteomes" id="UP001642360"/>
    </source>
</evidence>